<gene>
    <name evidence="2" type="ORF">Q8A49_14260</name>
</gene>
<evidence type="ECO:0000313" key="3">
    <source>
        <dbReference type="Proteomes" id="UP001348641"/>
    </source>
</evidence>
<sequence length="161" mass="17903">MDLTLTEAWNLWWSGQQLTEHSIHGMSVLWAARTGKLMAFLAGCTIVLDIIGSEKLIAWSKQAGENPRLKRVVVGTLFVLGTGFGLVSEFFAWRRGGFESPIYDTRWTLTICLVAVLLGGNSRRLAGWLGAALAREGIEKWVRWIAVPLFFLGFALDYLAS</sequence>
<accession>A0ABU7KRN7</accession>
<feature type="transmembrane region" description="Helical" evidence="1">
    <location>
        <begin position="105"/>
        <end position="121"/>
    </location>
</feature>
<keyword evidence="1" id="KW-0472">Membrane</keyword>
<organism evidence="2 3">
    <name type="scientific">Nocardiopsis tropica</name>
    <dbReference type="NCBI Taxonomy" id="109330"/>
    <lineage>
        <taxon>Bacteria</taxon>
        <taxon>Bacillati</taxon>
        <taxon>Actinomycetota</taxon>
        <taxon>Actinomycetes</taxon>
        <taxon>Streptosporangiales</taxon>
        <taxon>Nocardiopsidaceae</taxon>
        <taxon>Nocardiopsis</taxon>
    </lineage>
</organism>
<comment type="caution">
    <text evidence="2">The sequence shown here is derived from an EMBL/GenBank/DDBJ whole genome shotgun (WGS) entry which is preliminary data.</text>
</comment>
<reference evidence="2 3" key="1">
    <citation type="submission" date="2023-07" db="EMBL/GenBank/DDBJ databases">
        <authorList>
            <person name="Girao M."/>
            <person name="Carvalho M.F."/>
        </authorList>
    </citation>
    <scope>NUCLEOTIDE SEQUENCE [LARGE SCALE GENOMIC DNA]</scope>
    <source>
        <strain evidence="2 3">66/93</strain>
    </source>
</reference>
<dbReference type="RefSeq" id="WP_330158721.1">
    <property type="nucleotide sequence ID" value="NZ_BAAAJA010000041.1"/>
</dbReference>
<keyword evidence="1" id="KW-0812">Transmembrane</keyword>
<proteinExistence type="predicted"/>
<evidence type="ECO:0000313" key="2">
    <source>
        <dbReference type="EMBL" id="MEE2051659.1"/>
    </source>
</evidence>
<dbReference type="Proteomes" id="UP001348641">
    <property type="component" value="Unassembled WGS sequence"/>
</dbReference>
<evidence type="ECO:0000256" key="1">
    <source>
        <dbReference type="SAM" id="Phobius"/>
    </source>
</evidence>
<feature type="transmembrane region" description="Helical" evidence="1">
    <location>
        <begin position="72"/>
        <end position="93"/>
    </location>
</feature>
<feature type="transmembrane region" description="Helical" evidence="1">
    <location>
        <begin position="141"/>
        <end position="160"/>
    </location>
</feature>
<keyword evidence="1" id="KW-1133">Transmembrane helix</keyword>
<protein>
    <submittedName>
        <fullName evidence="2">Uncharacterized protein</fullName>
    </submittedName>
</protein>
<name>A0ABU7KRN7_9ACTN</name>
<dbReference type="EMBL" id="JAUUCC010000033">
    <property type="protein sequence ID" value="MEE2051659.1"/>
    <property type="molecule type" value="Genomic_DNA"/>
</dbReference>
<feature type="transmembrane region" description="Helical" evidence="1">
    <location>
        <begin position="30"/>
        <end position="51"/>
    </location>
</feature>